<accession>A0AAT9G583</accession>
<sequence length="108" mass="12085">MAFNGVVFFLVIKIIGDKAKVTTKIIPGNIKNNNPKYINNVHVNNINSILGNIRIAKINTFNMDRKCPALTSHKYVITEDINNINPNNTDIYDNINTLSIINLSVSDN</sequence>
<protein>
    <submittedName>
        <fullName evidence="1">Uncharacterized protein</fullName>
    </submittedName>
</protein>
<dbReference type="AlphaFoldDB" id="A0AAT9G583"/>
<reference evidence="1" key="1">
    <citation type="journal article" date="2023" name="Front. Microbiol.">
        <title>Genome analysis of Candidatus Aschnera chinzeii, the bacterial endosymbiont of the blood-sucking bat fly Penicillidia jenynsii (Insecta: Diptera: Nycteribiidae).</title>
        <authorList>
            <person name="Koga R."/>
            <person name="Moriyama M."/>
            <person name="Nozaki T."/>
            <person name="Fukatsu T."/>
        </authorList>
    </citation>
    <scope>NUCLEOTIDE SEQUENCE</scope>
    <source>
        <strain evidence="1">Kw-01</strain>
    </source>
</reference>
<reference evidence="1" key="2">
    <citation type="submission" date="2023-10" db="EMBL/GenBank/DDBJ databases">
        <authorList>
            <person name="Koga R."/>
            <person name="Fukatsu T."/>
        </authorList>
    </citation>
    <scope>NUCLEOTIDE SEQUENCE</scope>
    <source>
        <strain evidence="1">Kw-01</strain>
    </source>
</reference>
<evidence type="ECO:0000313" key="1">
    <source>
        <dbReference type="EMBL" id="BET44870.1"/>
    </source>
</evidence>
<dbReference type="EMBL" id="AP028961">
    <property type="protein sequence ID" value="BET44870.1"/>
    <property type="molecule type" value="Genomic_DNA"/>
</dbReference>
<gene>
    <name evidence="1" type="ORF">ACHINZ_5450</name>
</gene>
<organism evidence="1">
    <name type="scientific">Candidatus Aschnera chinzeii</name>
    <dbReference type="NCBI Taxonomy" id="1485666"/>
    <lineage>
        <taxon>Bacteria</taxon>
        <taxon>Pseudomonadati</taxon>
        <taxon>Pseudomonadota</taxon>
        <taxon>Gammaproteobacteria</taxon>
        <taxon>Enterobacterales</taxon>
        <taxon>Enterobacteriaceae</taxon>
        <taxon>Candidatus Aschnera</taxon>
    </lineage>
</organism>
<proteinExistence type="predicted"/>
<name>A0AAT9G583_9ENTR</name>